<sequence>MIEVGAAVTGLKAAIQAAKAIKDVNDQAELNAAVAEIMEKLASSQSDLGALLAEHHELIEENRQLKEKLEKQQRFNKYRLEWTEGGYLIMPLRDEYVTDVEPSHVICPKCKEDGRLSPMNDDGLWYKCISCGYLACREGKTRQPRTNRFSG</sequence>
<dbReference type="EMBL" id="JACHXR010000007">
    <property type="protein sequence ID" value="MBB3231689.1"/>
    <property type="molecule type" value="Genomic_DNA"/>
</dbReference>
<evidence type="ECO:0000256" key="1">
    <source>
        <dbReference type="SAM" id="Coils"/>
    </source>
</evidence>
<feature type="coiled-coil region" evidence="1">
    <location>
        <begin position="11"/>
        <end position="75"/>
    </location>
</feature>
<protein>
    <submittedName>
        <fullName evidence="2">Uncharacterized protein</fullName>
    </submittedName>
</protein>
<proteinExistence type="predicted"/>
<keyword evidence="3" id="KW-1185">Reference proteome</keyword>
<dbReference type="Proteomes" id="UP000518892">
    <property type="component" value="Unassembled WGS sequence"/>
</dbReference>
<evidence type="ECO:0000313" key="3">
    <source>
        <dbReference type="Proteomes" id="UP000518892"/>
    </source>
</evidence>
<gene>
    <name evidence="2" type="ORF">FHR97_002548</name>
</gene>
<keyword evidence="1" id="KW-0175">Coiled coil</keyword>
<organism evidence="2 3">
    <name type="scientific">Halomonas stenophila</name>
    <dbReference type="NCBI Taxonomy" id="795312"/>
    <lineage>
        <taxon>Bacteria</taxon>
        <taxon>Pseudomonadati</taxon>
        <taxon>Pseudomonadota</taxon>
        <taxon>Gammaproteobacteria</taxon>
        <taxon>Oceanospirillales</taxon>
        <taxon>Halomonadaceae</taxon>
        <taxon>Halomonas</taxon>
    </lineage>
</organism>
<comment type="caution">
    <text evidence="2">The sequence shown here is derived from an EMBL/GenBank/DDBJ whole genome shotgun (WGS) entry which is preliminary data.</text>
</comment>
<name>A0A7W5EUI0_9GAMM</name>
<dbReference type="AlphaFoldDB" id="A0A7W5EUI0"/>
<evidence type="ECO:0000313" key="2">
    <source>
        <dbReference type="EMBL" id="MBB3231689.1"/>
    </source>
</evidence>
<accession>A0A7W5EUI0</accession>
<reference evidence="2 3" key="1">
    <citation type="submission" date="2020-08" db="EMBL/GenBank/DDBJ databases">
        <title>Genomic Encyclopedia of Type Strains, Phase III (KMG-III): the genomes of soil and plant-associated and newly described type strains.</title>
        <authorList>
            <person name="Whitman W."/>
        </authorList>
    </citation>
    <scope>NUCLEOTIDE SEQUENCE [LARGE SCALE GENOMIC DNA]</scope>
    <source>
        <strain evidence="2 3">CECT 7744</strain>
    </source>
</reference>
<dbReference type="RefSeq" id="WP_183384166.1">
    <property type="nucleotide sequence ID" value="NZ_JACHXR010000007.1"/>
</dbReference>